<feature type="compositionally biased region" description="Low complexity" evidence="1">
    <location>
        <begin position="330"/>
        <end position="339"/>
    </location>
</feature>
<evidence type="ECO:0000313" key="2">
    <source>
        <dbReference type="EMBL" id="KAK7018784.1"/>
    </source>
</evidence>
<feature type="compositionally biased region" description="Polar residues" evidence="1">
    <location>
        <begin position="383"/>
        <end position="394"/>
    </location>
</feature>
<comment type="caution">
    <text evidence="2">The sequence shown here is derived from an EMBL/GenBank/DDBJ whole genome shotgun (WGS) entry which is preliminary data.</text>
</comment>
<reference evidence="2 3" key="1">
    <citation type="submission" date="2024-01" db="EMBL/GenBank/DDBJ databases">
        <title>A draft genome for a cacao thread blight-causing isolate of Paramarasmius palmivorus.</title>
        <authorList>
            <person name="Baruah I.K."/>
            <person name="Bukari Y."/>
            <person name="Amoako-Attah I."/>
            <person name="Meinhardt L.W."/>
            <person name="Bailey B.A."/>
            <person name="Cohen S.P."/>
        </authorList>
    </citation>
    <scope>NUCLEOTIDE SEQUENCE [LARGE SCALE GENOMIC DNA]</scope>
    <source>
        <strain evidence="2 3">GH-12</strain>
    </source>
</reference>
<dbReference type="Proteomes" id="UP001383192">
    <property type="component" value="Unassembled WGS sequence"/>
</dbReference>
<feature type="compositionally biased region" description="Low complexity" evidence="1">
    <location>
        <begin position="368"/>
        <end position="378"/>
    </location>
</feature>
<evidence type="ECO:0000313" key="3">
    <source>
        <dbReference type="Proteomes" id="UP001383192"/>
    </source>
</evidence>
<organism evidence="2 3">
    <name type="scientific">Paramarasmius palmivorus</name>
    <dbReference type="NCBI Taxonomy" id="297713"/>
    <lineage>
        <taxon>Eukaryota</taxon>
        <taxon>Fungi</taxon>
        <taxon>Dikarya</taxon>
        <taxon>Basidiomycota</taxon>
        <taxon>Agaricomycotina</taxon>
        <taxon>Agaricomycetes</taxon>
        <taxon>Agaricomycetidae</taxon>
        <taxon>Agaricales</taxon>
        <taxon>Marasmiineae</taxon>
        <taxon>Marasmiaceae</taxon>
        <taxon>Paramarasmius</taxon>
    </lineage>
</organism>
<dbReference type="EMBL" id="JAYKXP010000218">
    <property type="protein sequence ID" value="KAK7018784.1"/>
    <property type="molecule type" value="Genomic_DNA"/>
</dbReference>
<feature type="region of interest" description="Disordered" evidence="1">
    <location>
        <begin position="25"/>
        <end position="69"/>
    </location>
</feature>
<sequence length="584" mass="65427">MHPRRRSSRSTQATNPVPQLVAYRANQRSRGAVTNLSSQPDHGEPLFLPDPDEDTERCVGDNNDDTLGENEEYQMDYQSRSSSPISISSSSTHADDIEQVLENLEDGFYASNAIVTSVEDDNLVDPLHRTLLKDTQDMENYTEALSMLCDAILSMKALVHLTLEYRLSNPPPTPSDSQQHHLTIMQTIDIKRRRVDTSDVNLKAMFDALYGQPGPITETLATLSTYYPDDNPFVGMSRHLVQDHDVSDCSFHQYGRLQEVLTAGTRAAETIARPILDYEPLMQQLCRDANHPTSDPEMHPIFLVHLSCDDKDPAASGDNRTSSPHIPMELQQPPSLAAAPQPPTTRSLESLIPQEELCFSQSTPPGFASSSQVSAAPAPHIPSPTTIAPSQVQRTIPPHSYPSITGNASVQATSIANSNTPPASALQLYLESYPQSLPLLHQIRTWLHSRPQYGKAYCRIRAGRLIEQLHEVLQIYPAQKRYPTLSDGSFLKPEALAQYFSLGSSTYASFRTMYNNALHIYWTLDHTNPRDKEQEELYEVLRIMLRDTDVVLSECPQFSQEFQVAGKMNVASYDYMIKPYPKRK</sequence>
<evidence type="ECO:0000256" key="1">
    <source>
        <dbReference type="SAM" id="MobiDB-lite"/>
    </source>
</evidence>
<keyword evidence="3" id="KW-1185">Reference proteome</keyword>
<name>A0AAW0AZF8_9AGAR</name>
<dbReference type="AlphaFoldDB" id="A0AAW0AZF8"/>
<feature type="region of interest" description="Disordered" evidence="1">
    <location>
        <begin position="1"/>
        <end position="20"/>
    </location>
</feature>
<proteinExistence type="predicted"/>
<accession>A0AAW0AZF8</accession>
<gene>
    <name evidence="2" type="ORF">VNI00_018213</name>
</gene>
<feature type="region of interest" description="Disordered" evidence="1">
    <location>
        <begin position="359"/>
        <end position="395"/>
    </location>
</feature>
<protein>
    <submittedName>
        <fullName evidence="2">Uncharacterized protein</fullName>
    </submittedName>
</protein>
<feature type="region of interest" description="Disordered" evidence="1">
    <location>
        <begin position="312"/>
        <end position="347"/>
    </location>
</feature>
<feature type="compositionally biased region" description="Polar residues" evidence="1">
    <location>
        <begin position="26"/>
        <end position="40"/>
    </location>
</feature>